<name>A0ABT9YD62_9BACI</name>
<dbReference type="PROSITE" id="PS01081">
    <property type="entry name" value="HTH_TETR_1"/>
    <property type="match status" value="1"/>
</dbReference>
<dbReference type="Pfam" id="PF00440">
    <property type="entry name" value="TetR_N"/>
    <property type="match status" value="1"/>
</dbReference>
<evidence type="ECO:0000256" key="2">
    <source>
        <dbReference type="ARBA" id="ARBA00023125"/>
    </source>
</evidence>
<dbReference type="InterPro" id="IPR009057">
    <property type="entry name" value="Homeodomain-like_sf"/>
</dbReference>
<dbReference type="SUPFAM" id="SSF46689">
    <property type="entry name" value="Homeodomain-like"/>
    <property type="match status" value="1"/>
</dbReference>
<keyword evidence="6" id="KW-1185">Reference proteome</keyword>
<feature type="DNA-binding region" description="H-T-H motif" evidence="3">
    <location>
        <begin position="22"/>
        <end position="41"/>
    </location>
</feature>
<keyword evidence="2 3" id="KW-0238">DNA-binding</keyword>
<dbReference type="InterPro" id="IPR001647">
    <property type="entry name" value="HTH_TetR"/>
</dbReference>
<dbReference type="PRINTS" id="PR00455">
    <property type="entry name" value="HTHTETR"/>
</dbReference>
<organism evidence="5 6">
    <name type="scientific">Alkalicoccobacillus murimartini</name>
    <dbReference type="NCBI Taxonomy" id="171685"/>
    <lineage>
        <taxon>Bacteria</taxon>
        <taxon>Bacillati</taxon>
        <taxon>Bacillota</taxon>
        <taxon>Bacilli</taxon>
        <taxon>Bacillales</taxon>
        <taxon>Bacillaceae</taxon>
        <taxon>Alkalicoccobacillus</taxon>
    </lineage>
</organism>
<dbReference type="InterPro" id="IPR023772">
    <property type="entry name" value="DNA-bd_HTH_TetR-type_CS"/>
</dbReference>
<dbReference type="Gene3D" id="1.10.357.10">
    <property type="entry name" value="Tetracycline Repressor, domain 2"/>
    <property type="match status" value="1"/>
</dbReference>
<sequence>MKETIIESALRLFSNEGYTSTSMQSIAEECGISKASLYKHFESKEDLLVQVFEHSLQRMFQRAQEIAVDETISPKERFLQKIILELEVNQEQRAFINLIIRAMPIHQNPKVRELMKRTKAALMNWHKICLLEAYGELVQPYIWDIVVVFQGTLREYIVLMMDDYKVMDKSHVASLLVSHLDAIVAATNKPAAILTPTLMNDYERFDLFDKKMTEEEIFSDILIKLEYKTDQGPQNKQDELREAIEQLKTYFYQGGDQQVLIEALCLYIDSRIPIKEEIQRIQHLLKNRKCKEGISK</sequence>
<evidence type="ECO:0000313" key="6">
    <source>
        <dbReference type="Proteomes" id="UP001225034"/>
    </source>
</evidence>
<evidence type="ECO:0000313" key="5">
    <source>
        <dbReference type="EMBL" id="MDQ0205789.1"/>
    </source>
</evidence>
<proteinExistence type="predicted"/>
<dbReference type="PROSITE" id="PS50977">
    <property type="entry name" value="HTH_TETR_2"/>
    <property type="match status" value="1"/>
</dbReference>
<evidence type="ECO:0000256" key="3">
    <source>
        <dbReference type="PROSITE-ProRule" id="PRU00335"/>
    </source>
</evidence>
<dbReference type="InterPro" id="IPR050624">
    <property type="entry name" value="HTH-type_Tx_Regulator"/>
</dbReference>
<protein>
    <submittedName>
        <fullName evidence="5">AcrR family transcriptional regulator</fullName>
    </submittedName>
</protein>
<dbReference type="PANTHER" id="PTHR43479:SF22">
    <property type="entry name" value="TRANSCRIPTIONAL REGULATOR, TETR FAMILY"/>
    <property type="match status" value="1"/>
</dbReference>
<gene>
    <name evidence="5" type="ORF">J2S05_000563</name>
</gene>
<dbReference type="PANTHER" id="PTHR43479">
    <property type="entry name" value="ACREF/ENVCD OPERON REPRESSOR-RELATED"/>
    <property type="match status" value="1"/>
</dbReference>
<keyword evidence="1" id="KW-0678">Repressor</keyword>
<dbReference type="RefSeq" id="WP_306979721.1">
    <property type="nucleotide sequence ID" value="NZ_JAUSUA010000001.1"/>
</dbReference>
<comment type="caution">
    <text evidence="5">The sequence shown here is derived from an EMBL/GenBank/DDBJ whole genome shotgun (WGS) entry which is preliminary data.</text>
</comment>
<evidence type="ECO:0000256" key="1">
    <source>
        <dbReference type="ARBA" id="ARBA00022491"/>
    </source>
</evidence>
<feature type="domain" description="HTH tetR-type" evidence="4">
    <location>
        <begin position="1"/>
        <end position="59"/>
    </location>
</feature>
<dbReference type="Proteomes" id="UP001225034">
    <property type="component" value="Unassembled WGS sequence"/>
</dbReference>
<evidence type="ECO:0000259" key="4">
    <source>
        <dbReference type="PROSITE" id="PS50977"/>
    </source>
</evidence>
<dbReference type="EMBL" id="JAUSUA010000001">
    <property type="protein sequence ID" value="MDQ0205789.1"/>
    <property type="molecule type" value="Genomic_DNA"/>
</dbReference>
<accession>A0ABT9YD62</accession>
<reference evidence="5 6" key="1">
    <citation type="submission" date="2023-07" db="EMBL/GenBank/DDBJ databases">
        <title>Genomic Encyclopedia of Type Strains, Phase IV (KMG-IV): sequencing the most valuable type-strain genomes for metagenomic binning, comparative biology and taxonomic classification.</title>
        <authorList>
            <person name="Goeker M."/>
        </authorList>
    </citation>
    <scope>NUCLEOTIDE SEQUENCE [LARGE SCALE GENOMIC DNA]</scope>
    <source>
        <strain evidence="5 6">DSM 19154</strain>
    </source>
</reference>